<dbReference type="EMBL" id="KN847321">
    <property type="protein sequence ID" value="KIW52133.1"/>
    <property type="molecule type" value="Genomic_DNA"/>
</dbReference>
<dbReference type="Proteomes" id="UP000054342">
    <property type="component" value="Unassembled WGS sequence"/>
</dbReference>
<accession>A0A0D2E9T8</accession>
<name>A0A0D2E9T8_9EURO</name>
<evidence type="ECO:0000313" key="2">
    <source>
        <dbReference type="Proteomes" id="UP000054342"/>
    </source>
</evidence>
<evidence type="ECO:0000313" key="1">
    <source>
        <dbReference type="EMBL" id="KIW52133.1"/>
    </source>
</evidence>
<gene>
    <name evidence="1" type="ORF">PV05_07797</name>
</gene>
<reference evidence="1 2" key="1">
    <citation type="submission" date="2015-01" db="EMBL/GenBank/DDBJ databases">
        <title>The Genome Sequence of Exophiala xenobiotica CBS118157.</title>
        <authorList>
            <consortium name="The Broad Institute Genomics Platform"/>
            <person name="Cuomo C."/>
            <person name="de Hoog S."/>
            <person name="Gorbushina A."/>
            <person name="Stielow B."/>
            <person name="Teixiera M."/>
            <person name="Abouelleil A."/>
            <person name="Chapman S.B."/>
            <person name="Priest M."/>
            <person name="Young S.K."/>
            <person name="Wortman J."/>
            <person name="Nusbaum C."/>
            <person name="Birren B."/>
        </authorList>
    </citation>
    <scope>NUCLEOTIDE SEQUENCE [LARGE SCALE GENOMIC DNA]</scope>
    <source>
        <strain evidence="1 2">CBS 118157</strain>
    </source>
</reference>
<proteinExistence type="predicted"/>
<dbReference type="EMBL" id="KN847321">
    <property type="protein sequence ID" value="KIW52132.1"/>
    <property type="molecule type" value="Genomic_DNA"/>
</dbReference>
<dbReference type="RefSeq" id="XP_013312716.1">
    <property type="nucleotide sequence ID" value="XM_013457262.1"/>
</dbReference>
<dbReference type="HOGENOM" id="CLU_2671073_0_0_1"/>
<protein>
    <submittedName>
        <fullName evidence="1">Uncharacterized protein</fullName>
    </submittedName>
</protein>
<sequence>MSLIQMPFSSAHVISSRSGSMFTDGYFLGEPLSTAGPVAKVYSPLIASFNRRICVIRYLAGSSHMVRVLACLQQV</sequence>
<keyword evidence="2" id="KW-1185">Reference proteome</keyword>
<organism evidence="1 2">
    <name type="scientific">Exophiala xenobiotica</name>
    <dbReference type="NCBI Taxonomy" id="348802"/>
    <lineage>
        <taxon>Eukaryota</taxon>
        <taxon>Fungi</taxon>
        <taxon>Dikarya</taxon>
        <taxon>Ascomycota</taxon>
        <taxon>Pezizomycotina</taxon>
        <taxon>Eurotiomycetes</taxon>
        <taxon>Chaetothyriomycetidae</taxon>
        <taxon>Chaetothyriales</taxon>
        <taxon>Herpotrichiellaceae</taxon>
        <taxon>Exophiala</taxon>
    </lineage>
</organism>
<dbReference type="GeneID" id="25329705"/>
<dbReference type="RefSeq" id="XP_013312717.1">
    <property type="nucleotide sequence ID" value="XM_013457263.1"/>
</dbReference>
<dbReference type="AlphaFoldDB" id="A0A0D2E9T8"/>